<feature type="region of interest" description="Disordered" evidence="1">
    <location>
        <begin position="64"/>
        <end position="94"/>
    </location>
</feature>
<evidence type="ECO:0000313" key="3">
    <source>
        <dbReference type="EMBL" id="KAL1527225.1"/>
    </source>
</evidence>
<keyword evidence="2" id="KW-0812">Transmembrane</keyword>
<evidence type="ECO:0000256" key="1">
    <source>
        <dbReference type="SAM" id="MobiDB-lite"/>
    </source>
</evidence>
<organism evidence="3 4">
    <name type="scientific">Prymnesium parvum</name>
    <name type="common">Toxic golden alga</name>
    <dbReference type="NCBI Taxonomy" id="97485"/>
    <lineage>
        <taxon>Eukaryota</taxon>
        <taxon>Haptista</taxon>
        <taxon>Haptophyta</taxon>
        <taxon>Prymnesiophyceae</taxon>
        <taxon>Prymnesiales</taxon>
        <taxon>Prymnesiaceae</taxon>
        <taxon>Prymnesium</taxon>
    </lineage>
</organism>
<gene>
    <name evidence="3" type="ORF">AB1Y20_015902</name>
</gene>
<keyword evidence="2" id="KW-0472">Membrane</keyword>
<name>A0AB34JZV5_PRYPA</name>
<keyword evidence="4" id="KW-1185">Reference proteome</keyword>
<evidence type="ECO:0000313" key="4">
    <source>
        <dbReference type="Proteomes" id="UP001515480"/>
    </source>
</evidence>
<evidence type="ECO:0000256" key="2">
    <source>
        <dbReference type="SAM" id="Phobius"/>
    </source>
</evidence>
<feature type="transmembrane region" description="Helical" evidence="2">
    <location>
        <begin position="277"/>
        <end position="301"/>
    </location>
</feature>
<accession>A0AB34JZV5</accession>
<dbReference type="EMBL" id="JBGBPQ010000003">
    <property type="protein sequence ID" value="KAL1527225.1"/>
    <property type="molecule type" value="Genomic_DNA"/>
</dbReference>
<comment type="caution">
    <text evidence="3">The sequence shown here is derived from an EMBL/GenBank/DDBJ whole genome shotgun (WGS) entry which is preliminary data.</text>
</comment>
<protein>
    <submittedName>
        <fullName evidence="3">Uncharacterized protein</fullName>
    </submittedName>
</protein>
<keyword evidence="2" id="KW-1133">Transmembrane helix</keyword>
<dbReference type="Proteomes" id="UP001515480">
    <property type="component" value="Unassembled WGS sequence"/>
</dbReference>
<proteinExistence type="predicted"/>
<sequence length="314" mass="35498">MADSGRLLETVACADARTISEALKALPAASEQQTPIEVVAANRVVSLLEERHLLQAELNQLREEKAHPPGSDALAEASDRSSAQSVLHAPAVSPRASYETQEAVWKELHEMKSMIVRLQEELHMSFASSNDEASRVNHAMHDEMKVLQEQIQSKDTCNENLLRTIHIMSDSYLKHLQSSIASSRKERFNAISAAFQRQPTADDELADIRRSLTQHYERDREKIISNTDASDPAVLARKYLRRVERTASEARKLAIKEDDEFCRALSTMRNRKIKASWTNTVVSFLLPPFVLICSFFVMWVLPEVGWSKIKSSTR</sequence>
<reference evidence="3 4" key="1">
    <citation type="journal article" date="2024" name="Science">
        <title>Giant polyketide synthase enzymes in the biosynthesis of giant marine polyether toxins.</title>
        <authorList>
            <person name="Fallon T.R."/>
            <person name="Shende V.V."/>
            <person name="Wierzbicki I.H."/>
            <person name="Pendleton A.L."/>
            <person name="Watervoot N.F."/>
            <person name="Auber R.P."/>
            <person name="Gonzalez D.J."/>
            <person name="Wisecaver J.H."/>
            <person name="Moore B.S."/>
        </authorList>
    </citation>
    <scope>NUCLEOTIDE SEQUENCE [LARGE SCALE GENOMIC DNA]</scope>
    <source>
        <strain evidence="3 4">12B1</strain>
    </source>
</reference>
<dbReference type="AlphaFoldDB" id="A0AB34JZV5"/>